<dbReference type="EMBL" id="JBHSMI010000017">
    <property type="protein sequence ID" value="MFC5402961.1"/>
    <property type="molecule type" value="Genomic_DNA"/>
</dbReference>
<dbReference type="InterPro" id="IPR009057">
    <property type="entry name" value="Homeodomain-like_sf"/>
</dbReference>
<evidence type="ECO:0000256" key="6">
    <source>
        <dbReference type="ARBA" id="ARBA00023125"/>
    </source>
</evidence>
<feature type="modified residue" description="4-aspartylphosphate" evidence="8">
    <location>
        <position position="55"/>
    </location>
</feature>
<evidence type="ECO:0000256" key="7">
    <source>
        <dbReference type="ARBA" id="ARBA00023163"/>
    </source>
</evidence>
<evidence type="ECO:0000256" key="3">
    <source>
        <dbReference type="ARBA" id="ARBA00022553"/>
    </source>
</evidence>
<dbReference type="SUPFAM" id="SSF52172">
    <property type="entry name" value="CheY-like"/>
    <property type="match status" value="1"/>
</dbReference>
<keyword evidence="4" id="KW-0902">Two-component regulatory system</keyword>
<dbReference type="SMART" id="SM00448">
    <property type="entry name" value="REC"/>
    <property type="match status" value="1"/>
</dbReference>
<dbReference type="Pfam" id="PF00072">
    <property type="entry name" value="Response_reg"/>
    <property type="match status" value="1"/>
</dbReference>
<accession>A0ABW0HRZ9</accession>
<evidence type="ECO:0000256" key="2">
    <source>
        <dbReference type="ARBA" id="ARBA00022490"/>
    </source>
</evidence>
<dbReference type="Pfam" id="PF17853">
    <property type="entry name" value="GGDEF_2"/>
    <property type="match status" value="1"/>
</dbReference>
<reference evidence="12" key="1">
    <citation type="journal article" date="2019" name="Int. J. Syst. Evol. Microbiol.">
        <title>The Global Catalogue of Microorganisms (GCM) 10K type strain sequencing project: providing services to taxonomists for standard genome sequencing and annotation.</title>
        <authorList>
            <consortium name="The Broad Institute Genomics Platform"/>
            <consortium name="The Broad Institute Genome Sequencing Center for Infectious Disease"/>
            <person name="Wu L."/>
            <person name="Ma J."/>
        </authorList>
    </citation>
    <scope>NUCLEOTIDE SEQUENCE [LARGE SCALE GENOMIC DNA]</scope>
    <source>
        <strain evidence="12">CGMCC 1.18575</strain>
    </source>
</reference>
<dbReference type="Gene3D" id="3.40.50.2300">
    <property type="match status" value="1"/>
</dbReference>
<dbReference type="PRINTS" id="PR00032">
    <property type="entry name" value="HTHARAC"/>
</dbReference>
<dbReference type="SUPFAM" id="SSF46689">
    <property type="entry name" value="Homeodomain-like"/>
    <property type="match status" value="2"/>
</dbReference>
<dbReference type="CDD" id="cd17536">
    <property type="entry name" value="REC_YesN-like"/>
    <property type="match status" value="1"/>
</dbReference>
<keyword evidence="5" id="KW-0805">Transcription regulation</keyword>
<dbReference type="PROSITE" id="PS01124">
    <property type="entry name" value="HTH_ARAC_FAMILY_2"/>
    <property type="match status" value="1"/>
</dbReference>
<dbReference type="Pfam" id="PF12833">
    <property type="entry name" value="HTH_18"/>
    <property type="match status" value="1"/>
</dbReference>
<evidence type="ECO:0000256" key="5">
    <source>
        <dbReference type="ARBA" id="ARBA00023015"/>
    </source>
</evidence>
<keyword evidence="2" id="KW-0963">Cytoplasm</keyword>
<evidence type="ECO:0000259" key="9">
    <source>
        <dbReference type="PROSITE" id="PS01124"/>
    </source>
</evidence>
<evidence type="ECO:0000256" key="8">
    <source>
        <dbReference type="PROSITE-ProRule" id="PRU00169"/>
    </source>
</evidence>
<keyword evidence="6" id="KW-0238">DNA-binding</keyword>
<evidence type="ECO:0000256" key="4">
    <source>
        <dbReference type="ARBA" id="ARBA00023012"/>
    </source>
</evidence>
<protein>
    <submittedName>
        <fullName evidence="11">Response regulator</fullName>
    </submittedName>
</protein>
<dbReference type="InterPro" id="IPR020449">
    <property type="entry name" value="Tscrpt_reg_AraC-type_HTH"/>
</dbReference>
<keyword evidence="3 8" id="KW-0597">Phosphoprotein</keyword>
<dbReference type="InterPro" id="IPR051552">
    <property type="entry name" value="HptR"/>
</dbReference>
<dbReference type="InterPro" id="IPR001789">
    <property type="entry name" value="Sig_transdc_resp-reg_receiver"/>
</dbReference>
<comment type="subcellular location">
    <subcellularLocation>
        <location evidence="1">Cytoplasm</location>
    </subcellularLocation>
</comment>
<dbReference type="PANTHER" id="PTHR42713">
    <property type="entry name" value="HISTIDINE KINASE-RELATED"/>
    <property type="match status" value="1"/>
</dbReference>
<evidence type="ECO:0000259" key="10">
    <source>
        <dbReference type="PROSITE" id="PS50110"/>
    </source>
</evidence>
<sequence>MYKVLIVDDEEWIRDGLKTFVDWELMGFTVAGEAEDGNQAYKLVTELNPDVVLTDIRMPFCSGIEFMEKVRMLNNKVKFVILSGYDEFEYANAAINFGAFGYLLKPIIVDKLKSVFGRLKQEFDLLISEDLKRKQTFKLLREEFVTKLVHGKPEIMKFLFDRASEVGVNLRHHTFTVLLIEFDEMNRVVGQYSIDDWELIQYALRNIAEELFQSESEVFFFNWNQPACGLIIARDAQDDQWLYSIAEQLIATTSKLLKLKITVYIGPAVDSAFRIRESFLAALKLTEMKFFCGKNRMISEEVYEALRPDPNSRVSPIHKEQLIALVQHSEITTVETYVCEAFDGITTKEVAIETYAQFMKIAAKIKEKYASLLVHVEIVKEQDYYSLRDMETLEDLKTAVTRTYADIVRRLRVNGLQTQNRMMDELISYLEDHYSEEITLETAAELVHMHPIYVSKWFKKEMGKNFTDYLTEIRISKAKELLGDFSLKIYAISDMVGYNDPKHFSKVFKSAVGVTPKEYRKMVLGYMDDLFEM</sequence>
<name>A0ABW0HRZ9_9BACL</name>
<keyword evidence="7" id="KW-0804">Transcription</keyword>
<keyword evidence="12" id="KW-1185">Reference proteome</keyword>
<dbReference type="Proteomes" id="UP001596113">
    <property type="component" value="Unassembled WGS sequence"/>
</dbReference>
<dbReference type="InterPro" id="IPR018060">
    <property type="entry name" value="HTH_AraC"/>
</dbReference>
<comment type="caution">
    <text evidence="11">The sequence shown here is derived from an EMBL/GenBank/DDBJ whole genome shotgun (WGS) entry which is preliminary data.</text>
</comment>
<evidence type="ECO:0000313" key="11">
    <source>
        <dbReference type="EMBL" id="MFC5402961.1"/>
    </source>
</evidence>
<gene>
    <name evidence="11" type="ORF">ACFPOF_09415</name>
</gene>
<dbReference type="InterPro" id="IPR011006">
    <property type="entry name" value="CheY-like_superfamily"/>
</dbReference>
<proteinExistence type="predicted"/>
<dbReference type="Gene3D" id="1.10.10.60">
    <property type="entry name" value="Homeodomain-like"/>
    <property type="match status" value="2"/>
</dbReference>
<feature type="domain" description="HTH araC/xylS-type" evidence="9">
    <location>
        <begin position="424"/>
        <end position="522"/>
    </location>
</feature>
<evidence type="ECO:0000256" key="1">
    <source>
        <dbReference type="ARBA" id="ARBA00004496"/>
    </source>
</evidence>
<dbReference type="RefSeq" id="WP_378131887.1">
    <property type="nucleotide sequence ID" value="NZ_JBHSMI010000017.1"/>
</dbReference>
<evidence type="ECO:0000313" key="12">
    <source>
        <dbReference type="Proteomes" id="UP001596113"/>
    </source>
</evidence>
<dbReference type="PANTHER" id="PTHR42713:SF3">
    <property type="entry name" value="TRANSCRIPTIONAL REGULATORY PROTEIN HPTR"/>
    <property type="match status" value="1"/>
</dbReference>
<dbReference type="PROSITE" id="PS50110">
    <property type="entry name" value="RESPONSE_REGULATORY"/>
    <property type="match status" value="1"/>
</dbReference>
<dbReference type="PROSITE" id="PS00041">
    <property type="entry name" value="HTH_ARAC_FAMILY_1"/>
    <property type="match status" value="1"/>
</dbReference>
<dbReference type="SMART" id="SM00342">
    <property type="entry name" value="HTH_ARAC"/>
    <property type="match status" value="1"/>
</dbReference>
<dbReference type="InterPro" id="IPR041522">
    <property type="entry name" value="CdaR_GGDEF"/>
</dbReference>
<feature type="domain" description="Response regulatory" evidence="10">
    <location>
        <begin position="3"/>
        <end position="120"/>
    </location>
</feature>
<organism evidence="11 12">
    <name type="scientific">Cohnella soli</name>
    <dbReference type="NCBI Taxonomy" id="425005"/>
    <lineage>
        <taxon>Bacteria</taxon>
        <taxon>Bacillati</taxon>
        <taxon>Bacillota</taxon>
        <taxon>Bacilli</taxon>
        <taxon>Bacillales</taxon>
        <taxon>Paenibacillaceae</taxon>
        <taxon>Cohnella</taxon>
    </lineage>
</organism>
<dbReference type="InterPro" id="IPR018062">
    <property type="entry name" value="HTH_AraC-typ_CS"/>
</dbReference>